<dbReference type="EMBL" id="QEKO01000002">
    <property type="protein sequence ID" value="PVY62524.1"/>
    <property type="molecule type" value="Genomic_DNA"/>
</dbReference>
<evidence type="ECO:0000256" key="5">
    <source>
        <dbReference type="ARBA" id="ARBA00022989"/>
    </source>
</evidence>
<keyword evidence="2 10" id="KW-0813">Transport</keyword>
<evidence type="ECO:0000256" key="4">
    <source>
        <dbReference type="ARBA" id="ARBA00022692"/>
    </source>
</evidence>
<dbReference type="Pfam" id="PF00999">
    <property type="entry name" value="Na_H_Exchanger"/>
    <property type="match status" value="1"/>
</dbReference>
<name>A0A2U1CNL3_9BURK</name>
<dbReference type="InterPro" id="IPR004705">
    <property type="entry name" value="Cation/H_exchanger_CPA1_bac"/>
</dbReference>
<dbReference type="GO" id="GO:0015386">
    <property type="term" value="F:potassium:proton antiporter activity"/>
    <property type="evidence" value="ECO:0007669"/>
    <property type="project" value="TreeGrafter"/>
</dbReference>
<feature type="transmembrane region" description="Helical" evidence="10">
    <location>
        <begin position="392"/>
        <end position="419"/>
    </location>
</feature>
<feature type="transmembrane region" description="Helical" evidence="10">
    <location>
        <begin position="269"/>
        <end position="290"/>
    </location>
</feature>
<evidence type="ECO:0000259" key="11">
    <source>
        <dbReference type="Pfam" id="PF00999"/>
    </source>
</evidence>
<dbReference type="Gene3D" id="6.10.140.1330">
    <property type="match status" value="1"/>
</dbReference>
<proteinExistence type="inferred from homology"/>
<feature type="transmembrane region" description="Helical" evidence="10">
    <location>
        <begin position="356"/>
        <end position="380"/>
    </location>
</feature>
<evidence type="ECO:0000256" key="1">
    <source>
        <dbReference type="ARBA" id="ARBA00004651"/>
    </source>
</evidence>
<dbReference type="InterPro" id="IPR006153">
    <property type="entry name" value="Cation/H_exchanger_TM"/>
</dbReference>
<sequence length="544" mass="58767">MQAVGIALAMLAAVLLSGVLARLLPLPLPLVQIALGFLISAVFGEGVRLDPDIFFLLFLPPLLFLDGWRIPKESLFREKLGIVQLAFGLVLLTVAGLGYLLHWLIPAMPLPVAFALAAIVSPTDPVAISAITRRNPLPRRIASILEGESLFNDVSGLVAFRFAVAAALTGTFSLSMAAASFLWTALAGLVIGVGVVLLVNFAKNWFTRRFGEEPGSEVLISLLTPFAAYVVAEHAQASGILAAVSAGVAMSYAELSGGALAVTRVNRKVIWDMLQFTLNGIMFVLLGEQFPAILDGAVTVVQETGHHQVWWLAIYVFVICLALILIRYAWVYASLKISHVFESRTRSDATPVSRRMILVVSLAGARGAITMAGVMTLPLAMPDGSAFPARDLAIFLAAMVIITSLLVASIALPALLGGLKAPVETRRHRQEALARKMAHDAAIKSVGLTLNELLETSSAPDTAVYTDAANRVLADLRDHHDSTDEQADPQEYQRRREAERLMRLAAIAASRQAIFELARTHRISDELAREQVQLLDLQEVRLSP</sequence>
<dbReference type="GO" id="GO:0051453">
    <property type="term" value="P:regulation of intracellular pH"/>
    <property type="evidence" value="ECO:0007669"/>
    <property type="project" value="TreeGrafter"/>
</dbReference>
<dbReference type="GO" id="GO:0005886">
    <property type="term" value="C:plasma membrane"/>
    <property type="evidence" value="ECO:0007669"/>
    <property type="project" value="UniProtKB-SubCell"/>
</dbReference>
<comment type="caution">
    <text evidence="12">The sequence shown here is derived from an EMBL/GenBank/DDBJ whole genome shotgun (WGS) entry which is preliminary data.</text>
</comment>
<keyword evidence="9 10" id="KW-0739">Sodium transport</keyword>
<keyword evidence="5 10" id="KW-1133">Transmembrane helix</keyword>
<evidence type="ECO:0000256" key="8">
    <source>
        <dbReference type="ARBA" id="ARBA00023136"/>
    </source>
</evidence>
<protein>
    <submittedName>
        <fullName evidence="12">Sodium/proton antiporter (CPA1 family)</fullName>
    </submittedName>
</protein>
<evidence type="ECO:0000256" key="10">
    <source>
        <dbReference type="RuleBase" id="RU366002"/>
    </source>
</evidence>
<keyword evidence="3" id="KW-1003">Cell membrane</keyword>
<feature type="transmembrane region" description="Helical" evidence="10">
    <location>
        <begin position="53"/>
        <end position="70"/>
    </location>
</feature>
<evidence type="ECO:0000256" key="9">
    <source>
        <dbReference type="ARBA" id="ARBA00023201"/>
    </source>
</evidence>
<dbReference type="RefSeq" id="WP_116518396.1">
    <property type="nucleotide sequence ID" value="NZ_JACCEX010000002.1"/>
</dbReference>
<comment type="function">
    <text evidence="10">Na(+)/H(+) antiporter that extrudes sodium in exchange for external protons.</text>
</comment>
<reference evidence="12 13" key="1">
    <citation type="submission" date="2018-04" db="EMBL/GenBank/DDBJ databases">
        <title>Genomic Encyclopedia of Type Strains, Phase IV (KMG-IV): sequencing the most valuable type-strain genomes for metagenomic binning, comparative biology and taxonomic classification.</title>
        <authorList>
            <person name="Goeker M."/>
        </authorList>
    </citation>
    <scope>NUCLEOTIDE SEQUENCE [LARGE SCALE GENOMIC DNA]</scope>
    <source>
        <strain evidence="12 13">DSM 10065</strain>
    </source>
</reference>
<keyword evidence="6 10" id="KW-0915">Sodium</keyword>
<evidence type="ECO:0000313" key="12">
    <source>
        <dbReference type="EMBL" id="PVY62524.1"/>
    </source>
</evidence>
<feature type="transmembrane region" description="Helical" evidence="10">
    <location>
        <begin position="82"/>
        <end position="105"/>
    </location>
</feature>
<feature type="transmembrane region" description="Helical" evidence="10">
    <location>
        <begin position="310"/>
        <end position="335"/>
    </location>
</feature>
<evidence type="ECO:0000256" key="2">
    <source>
        <dbReference type="ARBA" id="ARBA00022448"/>
    </source>
</evidence>
<gene>
    <name evidence="12" type="ORF">C7440_2018</name>
</gene>
<dbReference type="Proteomes" id="UP000246145">
    <property type="component" value="Unassembled WGS sequence"/>
</dbReference>
<feature type="transmembrane region" description="Helical" evidence="10">
    <location>
        <begin position="111"/>
        <end position="133"/>
    </location>
</feature>
<dbReference type="GO" id="GO:0098719">
    <property type="term" value="P:sodium ion import across plasma membrane"/>
    <property type="evidence" value="ECO:0007669"/>
    <property type="project" value="TreeGrafter"/>
</dbReference>
<keyword evidence="10" id="KW-0050">Antiport</keyword>
<dbReference type="STRING" id="1231391.GCA_000308195_02061"/>
<accession>A0A2U1CNL3</accession>
<feature type="domain" description="Cation/H+ exchanger transmembrane" evidence="11">
    <location>
        <begin position="13"/>
        <end position="416"/>
    </location>
</feature>
<organism evidence="12 13">
    <name type="scientific">Pusillimonas noertemannii</name>
    <dbReference type="NCBI Taxonomy" id="305977"/>
    <lineage>
        <taxon>Bacteria</taxon>
        <taxon>Pseudomonadati</taxon>
        <taxon>Pseudomonadota</taxon>
        <taxon>Betaproteobacteria</taxon>
        <taxon>Burkholderiales</taxon>
        <taxon>Alcaligenaceae</taxon>
        <taxon>Pusillimonas</taxon>
    </lineage>
</organism>
<feature type="transmembrane region" description="Helical" evidence="10">
    <location>
        <begin position="181"/>
        <end position="202"/>
    </location>
</feature>
<evidence type="ECO:0000256" key="3">
    <source>
        <dbReference type="ARBA" id="ARBA00022475"/>
    </source>
</evidence>
<comment type="similarity">
    <text evidence="10">Belongs to the monovalent cation:proton antiporter 1 (CPA1) transporter (TC 2.A.36) family.</text>
</comment>
<dbReference type="OrthoDB" id="9809206at2"/>
<keyword evidence="10" id="KW-0997">Cell inner membrane</keyword>
<keyword evidence="7 10" id="KW-0406">Ion transport</keyword>
<dbReference type="InterPro" id="IPR018422">
    <property type="entry name" value="Cation/H_exchanger_CPA1"/>
</dbReference>
<evidence type="ECO:0000256" key="7">
    <source>
        <dbReference type="ARBA" id="ARBA00023065"/>
    </source>
</evidence>
<dbReference type="PANTHER" id="PTHR10110:SF86">
    <property type="entry name" value="SODIUM_HYDROGEN EXCHANGER 7"/>
    <property type="match status" value="1"/>
</dbReference>
<dbReference type="GO" id="GO:0015385">
    <property type="term" value="F:sodium:proton antiporter activity"/>
    <property type="evidence" value="ECO:0007669"/>
    <property type="project" value="InterPro"/>
</dbReference>
<dbReference type="PANTHER" id="PTHR10110">
    <property type="entry name" value="SODIUM/HYDROGEN EXCHANGER"/>
    <property type="match status" value="1"/>
</dbReference>
<comment type="subcellular location">
    <subcellularLocation>
        <location evidence="10">Cell inner membrane</location>
        <topology evidence="10">Multi-pass membrane protein</topology>
    </subcellularLocation>
    <subcellularLocation>
        <location evidence="1">Cell membrane</location>
        <topology evidence="1">Multi-pass membrane protein</topology>
    </subcellularLocation>
</comment>
<keyword evidence="13" id="KW-1185">Reference proteome</keyword>
<keyword evidence="4 10" id="KW-0812">Transmembrane</keyword>
<dbReference type="NCBIfam" id="TIGR00831">
    <property type="entry name" value="a_cpa1"/>
    <property type="match status" value="1"/>
</dbReference>
<evidence type="ECO:0000256" key="6">
    <source>
        <dbReference type="ARBA" id="ARBA00023053"/>
    </source>
</evidence>
<keyword evidence="8 10" id="KW-0472">Membrane</keyword>
<evidence type="ECO:0000313" key="13">
    <source>
        <dbReference type="Proteomes" id="UP000246145"/>
    </source>
</evidence>
<comment type="caution">
    <text evidence="10">Lacks conserved residue(s) required for the propagation of feature annotation.</text>
</comment>
<dbReference type="AlphaFoldDB" id="A0A2U1CNL3"/>